<reference evidence="4" key="3">
    <citation type="submission" date="2021-06" db="EMBL/GenBank/DDBJ databases">
        <title>Genomic Description and Analysis of Intracellular Bacteria, Candidatus Berkiella cookevillensis and Candidatus Berkiella aquae.</title>
        <authorList>
            <person name="Kidane D.T."/>
            <person name="Mehari Y.T."/>
            <person name="Rice F.C."/>
            <person name="Arivett B.A."/>
            <person name="Farone A.L."/>
            <person name="Berk S.G."/>
            <person name="Farone M.B."/>
        </authorList>
    </citation>
    <scope>NUCLEOTIDE SEQUENCE</scope>
    <source>
        <strain evidence="4">CC99</strain>
    </source>
</reference>
<evidence type="ECO:0000313" key="5">
    <source>
        <dbReference type="Proteomes" id="UP000051494"/>
    </source>
</evidence>
<dbReference type="STRING" id="437022.CC99x_00647"/>
<sequence>MRKGVMGLLFISVGLAFSQAAFSTEMIRYEHDLHHNKATNHKVHQQGASHTQGTDRKTSGQKLQKKQSNSDAYQGARPNYYKDDSANSRNAARHGVREKN</sequence>
<keyword evidence="5" id="KW-1185">Reference proteome</keyword>
<evidence type="ECO:0000256" key="1">
    <source>
        <dbReference type="SAM" id="MobiDB-lite"/>
    </source>
</evidence>
<evidence type="ECO:0000313" key="3">
    <source>
        <dbReference type="EMBL" id="KRG19634.1"/>
    </source>
</evidence>
<gene>
    <name evidence="4" type="ORF">CC99x_001795</name>
    <name evidence="3" type="ORF">CC99x_00647</name>
</gene>
<feature type="region of interest" description="Disordered" evidence="1">
    <location>
        <begin position="33"/>
        <end position="100"/>
    </location>
</feature>
<dbReference type="RefSeq" id="WP_057623597.1">
    <property type="nucleotide sequence ID" value="NZ_LKHV02000001.1"/>
</dbReference>
<feature type="signal peptide" evidence="2">
    <location>
        <begin position="1"/>
        <end position="23"/>
    </location>
</feature>
<reference evidence="4" key="2">
    <citation type="journal article" date="2016" name="Genome Announc.">
        <title>Draft Genome Sequences of Two Novel Amoeba-Resistant Intranuclear Bacteria, 'Candidatus Berkiella cookevillensis' and 'Candidatus Berkiella aquae'.</title>
        <authorList>
            <person name="Mehari Y.T."/>
            <person name="Arivett B.A."/>
            <person name="Farone A.L."/>
            <person name="Gunderson J.H."/>
            <person name="Farone M.B."/>
        </authorList>
    </citation>
    <scope>NUCLEOTIDE SEQUENCE</scope>
    <source>
        <strain evidence="4">CC99</strain>
    </source>
</reference>
<accession>A0A0Q9YPN5</accession>
<name>A0A0Q9YPN5_9GAMM</name>
<dbReference type="AlphaFoldDB" id="A0A0Q9YPN5"/>
<keyword evidence="2" id="KW-0732">Signal</keyword>
<feature type="chain" id="PRO_5043129771" evidence="2">
    <location>
        <begin position="24"/>
        <end position="100"/>
    </location>
</feature>
<evidence type="ECO:0000313" key="4">
    <source>
        <dbReference type="EMBL" id="MCS5707631.1"/>
    </source>
</evidence>
<evidence type="ECO:0000256" key="2">
    <source>
        <dbReference type="SAM" id="SignalP"/>
    </source>
</evidence>
<comment type="caution">
    <text evidence="3">The sequence shown here is derived from an EMBL/GenBank/DDBJ whole genome shotgun (WGS) entry which is preliminary data.</text>
</comment>
<dbReference type="EMBL" id="LKHV01000002">
    <property type="protein sequence ID" value="KRG19634.1"/>
    <property type="molecule type" value="Genomic_DNA"/>
</dbReference>
<proteinExistence type="predicted"/>
<dbReference type="EMBL" id="LKHV02000001">
    <property type="protein sequence ID" value="MCS5707631.1"/>
    <property type="molecule type" value="Genomic_DNA"/>
</dbReference>
<protein>
    <submittedName>
        <fullName evidence="3">Uncharacterized protein</fullName>
    </submittedName>
</protein>
<reference evidence="3" key="1">
    <citation type="submission" date="2015-09" db="EMBL/GenBank/DDBJ databases">
        <title>Draft Genome Sequences of Two Novel Amoeba-resistant Intranuclear Bacteria, Candidatus Berkiella cookevillensis and Candidatus Berkiella aquae.</title>
        <authorList>
            <person name="Mehari Y.T."/>
            <person name="Arivett B.A."/>
            <person name="Farone A.L."/>
            <person name="Gunderson J.H."/>
            <person name="Farone M.B."/>
        </authorList>
    </citation>
    <scope>NUCLEOTIDE SEQUENCE [LARGE SCALE GENOMIC DNA]</scope>
    <source>
        <strain evidence="3">CC99</strain>
    </source>
</reference>
<organism evidence="3">
    <name type="scientific">Candidatus Berkiella cookevillensis</name>
    <dbReference type="NCBI Taxonomy" id="437022"/>
    <lineage>
        <taxon>Bacteria</taxon>
        <taxon>Pseudomonadati</taxon>
        <taxon>Pseudomonadota</taxon>
        <taxon>Gammaproteobacteria</taxon>
        <taxon>Candidatus Berkiellales</taxon>
        <taxon>Candidatus Berkiellaceae</taxon>
        <taxon>Candidatus Berkiella</taxon>
    </lineage>
</organism>
<dbReference type="Proteomes" id="UP000051494">
    <property type="component" value="Unassembled WGS sequence"/>
</dbReference>
<feature type="compositionally biased region" description="Polar residues" evidence="1">
    <location>
        <begin position="60"/>
        <end position="72"/>
    </location>
</feature>